<evidence type="ECO:0000313" key="1">
    <source>
        <dbReference type="EMBL" id="MFD2187699.1"/>
    </source>
</evidence>
<protein>
    <submittedName>
        <fullName evidence="1">Uncharacterized protein</fullName>
    </submittedName>
</protein>
<comment type="caution">
    <text evidence="1">The sequence shown here is derived from an EMBL/GenBank/DDBJ whole genome shotgun (WGS) entry which is preliminary data.</text>
</comment>
<evidence type="ECO:0000313" key="2">
    <source>
        <dbReference type="Proteomes" id="UP001597344"/>
    </source>
</evidence>
<proteinExistence type="predicted"/>
<dbReference type="RefSeq" id="WP_378320710.1">
    <property type="nucleotide sequence ID" value="NZ_JBHUHY010000014.1"/>
</dbReference>
<organism evidence="1 2">
    <name type="scientific">Aquimarina celericrescens</name>
    <dbReference type="NCBI Taxonomy" id="1964542"/>
    <lineage>
        <taxon>Bacteria</taxon>
        <taxon>Pseudomonadati</taxon>
        <taxon>Bacteroidota</taxon>
        <taxon>Flavobacteriia</taxon>
        <taxon>Flavobacteriales</taxon>
        <taxon>Flavobacteriaceae</taxon>
        <taxon>Aquimarina</taxon>
    </lineage>
</organism>
<reference evidence="2" key="1">
    <citation type="journal article" date="2019" name="Int. J. Syst. Evol. Microbiol.">
        <title>The Global Catalogue of Microorganisms (GCM) 10K type strain sequencing project: providing services to taxonomists for standard genome sequencing and annotation.</title>
        <authorList>
            <consortium name="The Broad Institute Genomics Platform"/>
            <consortium name="The Broad Institute Genome Sequencing Center for Infectious Disease"/>
            <person name="Wu L."/>
            <person name="Ma J."/>
        </authorList>
    </citation>
    <scope>NUCLEOTIDE SEQUENCE [LARGE SCALE GENOMIC DNA]</scope>
    <source>
        <strain evidence="2">DT92</strain>
    </source>
</reference>
<gene>
    <name evidence="1" type="ORF">ACFSJT_12930</name>
</gene>
<accession>A0ABW5B0Q1</accession>
<dbReference type="EMBL" id="JBHUHY010000014">
    <property type="protein sequence ID" value="MFD2187699.1"/>
    <property type="molecule type" value="Genomic_DNA"/>
</dbReference>
<sequence>MRKFKIEITSVPDREELVAEIWEGDTMVAELNQEDKDNLKLEIYSNKENRISLDYLDFVEALKVAKEKLLG</sequence>
<dbReference type="Proteomes" id="UP001597344">
    <property type="component" value="Unassembled WGS sequence"/>
</dbReference>
<name>A0ABW5B0Q1_9FLAO</name>
<keyword evidence="2" id="KW-1185">Reference proteome</keyword>